<keyword evidence="12" id="KW-1185">Reference proteome</keyword>
<dbReference type="InterPro" id="IPR012337">
    <property type="entry name" value="RNaseH-like_sf"/>
</dbReference>
<evidence type="ECO:0000313" key="11">
    <source>
        <dbReference type="EMBL" id="CAL7946427.1"/>
    </source>
</evidence>
<keyword evidence="5" id="KW-0378">Hydrolase</keyword>
<feature type="domain" description="Exonuclease" evidence="10">
    <location>
        <begin position="232"/>
        <end position="392"/>
    </location>
</feature>
<reference evidence="11 12" key="1">
    <citation type="submission" date="2024-08" db="EMBL/GenBank/DDBJ databases">
        <authorList>
            <person name="Will J Nash"/>
            <person name="Angela Man"/>
            <person name="Seanna McTaggart"/>
            <person name="Kendall Baker"/>
            <person name="Tom Barker"/>
            <person name="Leah Catchpole"/>
            <person name="Alex Durrant"/>
            <person name="Karim Gharbi"/>
            <person name="Naomi Irish"/>
            <person name="Gemy Kaithakottil"/>
            <person name="Debby Ku"/>
            <person name="Aaliyah Providence"/>
            <person name="Felix Shaw"/>
            <person name="David Swarbreck"/>
            <person name="Chris Watkins"/>
            <person name="Ann M. McCartney"/>
            <person name="Giulio Formenti"/>
            <person name="Alice Mouton"/>
            <person name="Noel Vella"/>
            <person name="Bjorn M von Reumont"/>
            <person name="Adriana Vella"/>
            <person name="Wilfried Haerty"/>
        </authorList>
    </citation>
    <scope>NUCLEOTIDE SEQUENCE [LARGE SCALE GENOMIC DNA]</scope>
</reference>
<evidence type="ECO:0000256" key="7">
    <source>
        <dbReference type="ARBA" id="ARBA00023242"/>
    </source>
</evidence>
<keyword evidence="9" id="KW-0472">Membrane</keyword>
<keyword evidence="4" id="KW-0540">Nuclease</keyword>
<proteinExistence type="inferred from homology"/>
<dbReference type="Gene3D" id="3.30.420.10">
    <property type="entry name" value="Ribonuclease H-like superfamily/Ribonuclease H"/>
    <property type="match status" value="1"/>
</dbReference>
<feature type="region of interest" description="Disordered" evidence="8">
    <location>
        <begin position="125"/>
        <end position="152"/>
    </location>
</feature>
<gene>
    <name evidence="11" type="ORF">XYLVIOL_LOCUS7772</name>
</gene>
<keyword evidence="7" id="KW-0539">Nucleus</keyword>
<dbReference type="Proteomes" id="UP001642520">
    <property type="component" value="Unassembled WGS sequence"/>
</dbReference>
<evidence type="ECO:0000256" key="5">
    <source>
        <dbReference type="ARBA" id="ARBA00022801"/>
    </source>
</evidence>
<comment type="caution">
    <text evidence="11">The sequence shown here is derived from an EMBL/GenBank/DDBJ whole genome shotgun (WGS) entry which is preliminary data.</text>
</comment>
<dbReference type="SUPFAM" id="SSF53098">
    <property type="entry name" value="Ribonuclease H-like"/>
    <property type="match status" value="1"/>
</dbReference>
<organism evidence="11 12">
    <name type="scientific">Xylocopa violacea</name>
    <name type="common">Violet carpenter bee</name>
    <name type="synonym">Apis violacea</name>
    <dbReference type="NCBI Taxonomy" id="135666"/>
    <lineage>
        <taxon>Eukaryota</taxon>
        <taxon>Metazoa</taxon>
        <taxon>Ecdysozoa</taxon>
        <taxon>Arthropoda</taxon>
        <taxon>Hexapoda</taxon>
        <taxon>Insecta</taxon>
        <taxon>Pterygota</taxon>
        <taxon>Neoptera</taxon>
        <taxon>Endopterygota</taxon>
        <taxon>Hymenoptera</taxon>
        <taxon>Apocrita</taxon>
        <taxon>Aculeata</taxon>
        <taxon>Apoidea</taxon>
        <taxon>Anthophila</taxon>
        <taxon>Apidae</taxon>
        <taxon>Xylocopa</taxon>
        <taxon>Xylocopa</taxon>
    </lineage>
</organism>
<accession>A0ABP1P1B9</accession>
<evidence type="ECO:0000259" key="10">
    <source>
        <dbReference type="SMART" id="SM00479"/>
    </source>
</evidence>
<evidence type="ECO:0000256" key="1">
    <source>
        <dbReference type="ARBA" id="ARBA00004123"/>
    </source>
</evidence>
<dbReference type="InterPro" id="IPR036397">
    <property type="entry name" value="RNaseH_sf"/>
</dbReference>
<keyword evidence="9" id="KW-0812">Transmembrane</keyword>
<sequence>MFYFYFNISISVFFTVCYVALILYVRKHEERQRQCHCKESAIIETMEKKDIQTTQRTVSHTECNVPAHNCEMYKNLVRHEQQQKQCNSKKSPTKETMERNDKQTIQHMVPYTERNMSGRNCEIKHEEQRKQCHSKKSTSKETIERKDKQTAQRLVPHTERNVSGHNWEMFKNSVINTPPLHSDNNVKENLMKKTAPHKKSKKKNHLTTLIADHVTPLNEEVIYDENKKKLTKHIALDCEMVGIGDGTESMLARVSIVNRHGFCIYDKYVKPREPVKDYRTKVSGIEPHHLQNGEEFDIVQKEVAEILKGRVLIGHGLKHDLDVLYLSHPRKHLRDTSKFKTFRQLSRGNTPGLKKLAQELLGREIQTGEHNSIEDARSTMQLYMLYKNKWESECYSKR</sequence>
<name>A0ABP1P1B9_XYLVO</name>
<protein>
    <recommendedName>
        <fullName evidence="3">RNA exonuclease 4</fullName>
    </recommendedName>
</protein>
<comment type="subcellular location">
    <subcellularLocation>
        <location evidence="1">Nucleus</location>
    </subcellularLocation>
</comment>
<evidence type="ECO:0000256" key="4">
    <source>
        <dbReference type="ARBA" id="ARBA00022722"/>
    </source>
</evidence>
<dbReference type="InterPro" id="IPR047021">
    <property type="entry name" value="REXO1/3/4-like"/>
</dbReference>
<feature type="compositionally biased region" description="Basic and acidic residues" evidence="8">
    <location>
        <begin position="138"/>
        <end position="152"/>
    </location>
</feature>
<feature type="transmembrane region" description="Helical" evidence="9">
    <location>
        <begin position="6"/>
        <end position="25"/>
    </location>
</feature>
<dbReference type="Pfam" id="PF00929">
    <property type="entry name" value="RNase_T"/>
    <property type="match status" value="1"/>
</dbReference>
<dbReference type="EMBL" id="CAXAJV020001294">
    <property type="protein sequence ID" value="CAL7946427.1"/>
    <property type="molecule type" value="Genomic_DNA"/>
</dbReference>
<evidence type="ECO:0000256" key="8">
    <source>
        <dbReference type="SAM" id="MobiDB-lite"/>
    </source>
</evidence>
<evidence type="ECO:0000256" key="6">
    <source>
        <dbReference type="ARBA" id="ARBA00022839"/>
    </source>
</evidence>
<dbReference type="InterPro" id="IPR013520">
    <property type="entry name" value="Ribonucl_H"/>
</dbReference>
<dbReference type="InterPro" id="IPR037431">
    <property type="entry name" value="REX4_DEDDh_dom"/>
</dbReference>
<dbReference type="SMART" id="SM00479">
    <property type="entry name" value="EXOIII"/>
    <property type="match status" value="1"/>
</dbReference>
<evidence type="ECO:0000256" key="3">
    <source>
        <dbReference type="ARBA" id="ARBA00016937"/>
    </source>
</evidence>
<keyword evidence="6" id="KW-0269">Exonuclease</keyword>
<evidence type="ECO:0000256" key="9">
    <source>
        <dbReference type="SAM" id="Phobius"/>
    </source>
</evidence>
<evidence type="ECO:0000256" key="2">
    <source>
        <dbReference type="ARBA" id="ARBA00010489"/>
    </source>
</evidence>
<comment type="similarity">
    <text evidence="2">Belongs to the REXO4 family.</text>
</comment>
<dbReference type="PANTHER" id="PTHR12801:SF158">
    <property type="entry name" value="RNA EXONUCLEASE 4"/>
    <property type="match status" value="1"/>
</dbReference>
<keyword evidence="9" id="KW-1133">Transmembrane helix</keyword>
<dbReference type="CDD" id="cd06144">
    <property type="entry name" value="REX4_like"/>
    <property type="match status" value="1"/>
</dbReference>
<evidence type="ECO:0000313" key="12">
    <source>
        <dbReference type="Proteomes" id="UP001642520"/>
    </source>
</evidence>
<dbReference type="PANTHER" id="PTHR12801">
    <property type="entry name" value="RNA EXONUCLEASE REXO1 / RECO3 FAMILY MEMBER-RELATED"/>
    <property type="match status" value="1"/>
</dbReference>